<name>A0ABN5LIN1_9STRE</name>
<keyword evidence="1" id="KW-1133">Transmembrane helix</keyword>
<evidence type="ECO:0000313" key="3">
    <source>
        <dbReference type="Proteomes" id="UP000245369"/>
    </source>
</evidence>
<proteinExistence type="predicted"/>
<gene>
    <name evidence="2" type="ORF">DK182_05980</name>
</gene>
<evidence type="ECO:0000256" key="1">
    <source>
        <dbReference type="SAM" id="Phobius"/>
    </source>
</evidence>
<sequence>MSRENLLARNGKVGLIGGGIGILLSLIYLVLIHWNLPGEQVLGILLTLVRFVIMIFGLIGFFKLRNEISLASLAQLLLAITFLLSPYINLLPDILALLSGWLSFRESKKNLT</sequence>
<protein>
    <submittedName>
        <fullName evidence="2">Uncharacterized protein</fullName>
    </submittedName>
</protein>
<feature type="transmembrane region" description="Helical" evidence="1">
    <location>
        <begin position="76"/>
        <end position="102"/>
    </location>
</feature>
<dbReference type="EMBL" id="CP029490">
    <property type="protein sequence ID" value="AWN20918.1"/>
    <property type="molecule type" value="Genomic_DNA"/>
</dbReference>
<keyword evidence="1" id="KW-0472">Membrane</keyword>
<evidence type="ECO:0000313" key="2">
    <source>
        <dbReference type="EMBL" id="AWN20918.1"/>
    </source>
</evidence>
<accession>A0ABN5LIN1</accession>
<dbReference type="RefSeq" id="WP_002962224.1">
    <property type="nucleotide sequence ID" value="NZ_CP029490.1"/>
</dbReference>
<dbReference type="Proteomes" id="UP000245369">
    <property type="component" value="Chromosome"/>
</dbReference>
<dbReference type="GeneID" id="93924057"/>
<feature type="transmembrane region" description="Helical" evidence="1">
    <location>
        <begin position="40"/>
        <end position="64"/>
    </location>
</feature>
<organism evidence="2 3">
    <name type="scientific">Streptococcus sobrinus</name>
    <dbReference type="NCBI Taxonomy" id="1310"/>
    <lineage>
        <taxon>Bacteria</taxon>
        <taxon>Bacillati</taxon>
        <taxon>Bacillota</taxon>
        <taxon>Bacilli</taxon>
        <taxon>Lactobacillales</taxon>
        <taxon>Streptococcaceae</taxon>
        <taxon>Streptococcus</taxon>
    </lineage>
</organism>
<keyword evidence="3" id="KW-1185">Reference proteome</keyword>
<feature type="transmembrane region" description="Helical" evidence="1">
    <location>
        <begin position="12"/>
        <end position="34"/>
    </location>
</feature>
<keyword evidence="1" id="KW-0812">Transmembrane</keyword>
<reference evidence="2 3" key="1">
    <citation type="submission" date="2018-05" db="EMBL/GenBank/DDBJ databases">
        <title>Complete genome sequences of Streptococcus sobrinus.</title>
        <authorList>
            <person name="Sales M."/>
            <person name="Jensen P.A."/>
        </authorList>
    </citation>
    <scope>NUCLEOTIDE SEQUENCE [LARGE SCALE GENOMIC DNA]</scope>
    <source>
        <strain evidence="2 3">SL1</strain>
    </source>
</reference>